<gene>
    <name evidence="1" type="ORF">MKW98_029165</name>
</gene>
<dbReference type="AlphaFoldDB" id="A0AAD4X9X2"/>
<name>A0AAD4X9X2_9MAGN</name>
<reference evidence="1" key="1">
    <citation type="submission" date="2022-04" db="EMBL/GenBank/DDBJ databases">
        <title>A functionally conserved STORR gene fusion in Papaver species that diverged 16.8 million years ago.</title>
        <authorList>
            <person name="Catania T."/>
        </authorList>
    </citation>
    <scope>NUCLEOTIDE SEQUENCE</scope>
    <source>
        <strain evidence="1">S-188037</strain>
    </source>
</reference>
<organism evidence="1 2">
    <name type="scientific">Papaver atlanticum</name>
    <dbReference type="NCBI Taxonomy" id="357466"/>
    <lineage>
        <taxon>Eukaryota</taxon>
        <taxon>Viridiplantae</taxon>
        <taxon>Streptophyta</taxon>
        <taxon>Embryophyta</taxon>
        <taxon>Tracheophyta</taxon>
        <taxon>Spermatophyta</taxon>
        <taxon>Magnoliopsida</taxon>
        <taxon>Ranunculales</taxon>
        <taxon>Papaveraceae</taxon>
        <taxon>Papaveroideae</taxon>
        <taxon>Papaver</taxon>
    </lineage>
</organism>
<accession>A0AAD4X9X2</accession>
<evidence type="ECO:0000313" key="1">
    <source>
        <dbReference type="EMBL" id="KAI3876213.1"/>
    </source>
</evidence>
<evidence type="ECO:0000313" key="2">
    <source>
        <dbReference type="Proteomes" id="UP001202328"/>
    </source>
</evidence>
<protein>
    <submittedName>
        <fullName evidence="1">Uncharacterized protein</fullName>
    </submittedName>
</protein>
<sequence>MELLHICINPDWAFTVLLVCSSAYILRWGMGIHCLIVKLGLDSIVCVDILLLLCIPSLEGLKIQILCFLKCLKGI</sequence>
<keyword evidence="2" id="KW-1185">Reference proteome</keyword>
<proteinExistence type="predicted"/>
<comment type="caution">
    <text evidence="1">The sequence shown here is derived from an EMBL/GenBank/DDBJ whole genome shotgun (WGS) entry which is preliminary data.</text>
</comment>
<dbReference type="EMBL" id="JAJJMB010012509">
    <property type="protein sequence ID" value="KAI3876213.1"/>
    <property type="molecule type" value="Genomic_DNA"/>
</dbReference>
<dbReference type="Proteomes" id="UP001202328">
    <property type="component" value="Unassembled WGS sequence"/>
</dbReference>